<dbReference type="Pfam" id="PF16160">
    <property type="entry name" value="DUF4866"/>
    <property type="match status" value="1"/>
</dbReference>
<dbReference type="Proteomes" id="UP000095390">
    <property type="component" value="Unassembled WGS sequence"/>
</dbReference>
<dbReference type="InterPro" id="IPR032357">
    <property type="entry name" value="DUF4866"/>
</dbReference>
<evidence type="ECO:0008006" key="3">
    <source>
        <dbReference type="Google" id="ProtNLM"/>
    </source>
</evidence>
<gene>
    <name evidence="1" type="ORF">ERS852578_02237</name>
</gene>
<dbReference type="OrthoDB" id="1970909at2"/>
<organism evidence="1 2">
    <name type="scientific">Anaerobutyricum hallii</name>
    <dbReference type="NCBI Taxonomy" id="39488"/>
    <lineage>
        <taxon>Bacteria</taxon>
        <taxon>Bacillati</taxon>
        <taxon>Bacillota</taxon>
        <taxon>Clostridia</taxon>
        <taxon>Lachnospirales</taxon>
        <taxon>Lachnospiraceae</taxon>
        <taxon>Anaerobutyricum</taxon>
    </lineage>
</organism>
<reference evidence="1 2" key="1">
    <citation type="submission" date="2015-09" db="EMBL/GenBank/DDBJ databases">
        <authorList>
            <consortium name="Pathogen Informatics"/>
        </authorList>
    </citation>
    <scope>NUCLEOTIDE SEQUENCE [LARGE SCALE GENOMIC DNA]</scope>
    <source>
        <strain evidence="1 2">2789STDY5834966</strain>
    </source>
</reference>
<evidence type="ECO:0000313" key="1">
    <source>
        <dbReference type="EMBL" id="CUN10853.1"/>
    </source>
</evidence>
<name>A0A173U701_9FIRM</name>
<sequence>MSMIFPREEKAGQIFDEILKNPHACERLKDTFFEAIPSAEESEGAGTDIPGTVFAAALFTAYENKDLSAFMMAVCNSSVFDLLRNSFLISIRFNDKGVENPIFLTDENGDLLSGSHQHACAKKYKMFHKLYEQQDEIPDYHMYMADGFREKHGYNEKGEIETFRISEHTGILMLFEFPESVTLEINEERSYAIIWKYLMKLQEQLPRALMYYGRRDENGVEKNTSKLGIFLPFCHFEHEMKKTVELANGIGLGCREAILAEIKALKNDPKNKTAGV</sequence>
<accession>A0A173U701</accession>
<proteinExistence type="predicted"/>
<dbReference type="AlphaFoldDB" id="A0A173U701"/>
<dbReference type="RefSeq" id="WP_022170561.1">
    <property type="nucleotide sequence ID" value="NZ_CYYC01000030.1"/>
</dbReference>
<protein>
    <recommendedName>
        <fullName evidence="3">DUF4866 domain-containing protein</fullName>
    </recommendedName>
</protein>
<evidence type="ECO:0000313" key="2">
    <source>
        <dbReference type="Proteomes" id="UP000095390"/>
    </source>
</evidence>
<dbReference type="EMBL" id="CYYC01000030">
    <property type="protein sequence ID" value="CUN10853.1"/>
    <property type="molecule type" value="Genomic_DNA"/>
</dbReference>